<feature type="domain" description="Glycine zipper 2TM" evidence="6">
    <location>
        <begin position="33"/>
        <end position="73"/>
    </location>
</feature>
<comment type="similarity">
    <text evidence="2">Belongs to the rickettsiale 17 kDa surface antigen family.</text>
</comment>
<comment type="subcellular location">
    <subcellularLocation>
        <location evidence="1">Cell outer membrane</location>
        <topology evidence="1">Lipid-anchor</topology>
    </subcellularLocation>
</comment>
<organism evidence="7 8">
    <name type="scientific">Rhodovulum sulfidophilum</name>
    <name type="common">Rhodobacter sulfidophilus</name>
    <dbReference type="NCBI Taxonomy" id="35806"/>
    <lineage>
        <taxon>Bacteria</taxon>
        <taxon>Pseudomonadati</taxon>
        <taxon>Pseudomonadota</taxon>
        <taxon>Alphaproteobacteria</taxon>
        <taxon>Rhodobacterales</taxon>
        <taxon>Paracoccaceae</taxon>
        <taxon>Rhodovulum</taxon>
    </lineage>
</organism>
<comment type="caution">
    <text evidence="7">The sequence shown here is derived from an EMBL/GenBank/DDBJ whole genome shotgun (WGS) entry which is preliminary data.</text>
</comment>
<evidence type="ECO:0000256" key="3">
    <source>
        <dbReference type="ARBA" id="ARBA00015281"/>
    </source>
</evidence>
<dbReference type="InterPro" id="IPR008816">
    <property type="entry name" value="Gly_zipper_2TM_dom"/>
</dbReference>
<dbReference type="PROSITE" id="PS51257">
    <property type="entry name" value="PROKAR_LIPOPROTEIN"/>
    <property type="match status" value="1"/>
</dbReference>
<proteinExistence type="inferred from homology"/>
<keyword evidence="5" id="KW-0732">Signal</keyword>
<accession>A0A2W5N3B3</accession>
<sequence>MNKSLILVALASLALAAGCTNNPQTNRELQCAGGVLGGAAVGGLIGNQIGGGTGKSVATAVGAGAGAAAGTQLSACQ</sequence>
<feature type="chain" id="PRO_5015881480" description="17 kDa surface antigen" evidence="5">
    <location>
        <begin position="17"/>
        <end position="77"/>
    </location>
</feature>
<evidence type="ECO:0000259" key="6">
    <source>
        <dbReference type="Pfam" id="PF05433"/>
    </source>
</evidence>
<dbReference type="Proteomes" id="UP000249185">
    <property type="component" value="Unassembled WGS sequence"/>
</dbReference>
<gene>
    <name evidence="7" type="ORF">DI556_18085</name>
</gene>
<evidence type="ECO:0000313" key="7">
    <source>
        <dbReference type="EMBL" id="PZQ47128.1"/>
    </source>
</evidence>
<evidence type="ECO:0000256" key="2">
    <source>
        <dbReference type="ARBA" id="ARBA00008681"/>
    </source>
</evidence>
<evidence type="ECO:0000256" key="1">
    <source>
        <dbReference type="ARBA" id="ARBA00004459"/>
    </source>
</evidence>
<dbReference type="Pfam" id="PF05433">
    <property type="entry name" value="Rick_17kDa_Anti"/>
    <property type="match status" value="1"/>
</dbReference>
<name>A0A2W5N3B3_RHOSU</name>
<dbReference type="EMBL" id="QFPW01000018">
    <property type="protein sequence ID" value="PZQ47128.1"/>
    <property type="molecule type" value="Genomic_DNA"/>
</dbReference>
<evidence type="ECO:0000313" key="8">
    <source>
        <dbReference type="Proteomes" id="UP000249185"/>
    </source>
</evidence>
<evidence type="ECO:0000256" key="5">
    <source>
        <dbReference type="SAM" id="SignalP"/>
    </source>
</evidence>
<reference evidence="7 8" key="1">
    <citation type="submission" date="2017-08" db="EMBL/GenBank/DDBJ databases">
        <title>Infants hospitalized years apart are colonized by the same room-sourced microbial strains.</title>
        <authorList>
            <person name="Brooks B."/>
            <person name="Olm M.R."/>
            <person name="Firek B.A."/>
            <person name="Baker R."/>
            <person name="Thomas B.C."/>
            <person name="Morowitz M.J."/>
            <person name="Banfield J.F."/>
        </authorList>
    </citation>
    <scope>NUCLEOTIDE SEQUENCE [LARGE SCALE GENOMIC DNA]</scope>
    <source>
        <strain evidence="7">S2_005_002_R2_34</strain>
    </source>
</reference>
<dbReference type="GO" id="GO:0009279">
    <property type="term" value="C:cell outer membrane"/>
    <property type="evidence" value="ECO:0007669"/>
    <property type="project" value="UniProtKB-SubCell"/>
</dbReference>
<protein>
    <recommendedName>
        <fullName evidence="3">17 kDa surface antigen</fullName>
    </recommendedName>
</protein>
<dbReference type="AlphaFoldDB" id="A0A2W5N3B3"/>
<evidence type="ECO:0000256" key="4">
    <source>
        <dbReference type="ARBA" id="ARBA00023288"/>
    </source>
</evidence>
<feature type="signal peptide" evidence="5">
    <location>
        <begin position="1"/>
        <end position="16"/>
    </location>
</feature>
<keyword evidence="4" id="KW-0449">Lipoprotein</keyword>